<dbReference type="PROSITE" id="PS50110">
    <property type="entry name" value="RESPONSE_REGULATORY"/>
    <property type="match status" value="1"/>
</dbReference>
<dbReference type="Gene3D" id="3.40.50.2300">
    <property type="match status" value="1"/>
</dbReference>
<evidence type="ECO:0000313" key="13">
    <source>
        <dbReference type="Proteomes" id="UP000532440"/>
    </source>
</evidence>
<dbReference type="Pfam" id="PF08448">
    <property type="entry name" value="PAS_4"/>
    <property type="match status" value="1"/>
</dbReference>
<dbReference type="AlphaFoldDB" id="A0A7W8HMK2"/>
<dbReference type="FunFam" id="3.30.450.20:FF:000099">
    <property type="entry name" value="Sensory box sensor histidine kinase"/>
    <property type="match status" value="1"/>
</dbReference>
<evidence type="ECO:0000259" key="10">
    <source>
        <dbReference type="PROSITE" id="PS50112"/>
    </source>
</evidence>
<feature type="transmembrane region" description="Helical" evidence="7">
    <location>
        <begin position="51"/>
        <end position="71"/>
    </location>
</feature>
<keyword evidence="4" id="KW-0808">Transferase</keyword>
<feature type="transmembrane region" description="Helical" evidence="7">
    <location>
        <begin position="83"/>
        <end position="104"/>
    </location>
</feature>
<feature type="domain" description="PAS" evidence="10">
    <location>
        <begin position="498"/>
        <end position="570"/>
    </location>
</feature>
<dbReference type="SMART" id="SM00388">
    <property type="entry name" value="HisKA"/>
    <property type="match status" value="1"/>
</dbReference>
<dbReference type="SUPFAM" id="SSF47384">
    <property type="entry name" value="Homodimeric domain of signal transducing histidine kinase"/>
    <property type="match status" value="1"/>
</dbReference>
<dbReference type="InterPro" id="IPR035965">
    <property type="entry name" value="PAS-like_dom_sf"/>
</dbReference>
<keyword evidence="13" id="KW-1185">Reference proteome</keyword>
<dbReference type="Pfam" id="PF08447">
    <property type="entry name" value="PAS_3"/>
    <property type="match status" value="3"/>
</dbReference>
<evidence type="ECO:0000256" key="7">
    <source>
        <dbReference type="SAM" id="Phobius"/>
    </source>
</evidence>
<dbReference type="CDD" id="cd18161">
    <property type="entry name" value="REC_hyHK_blue-like"/>
    <property type="match status" value="1"/>
</dbReference>
<dbReference type="SMART" id="SM00387">
    <property type="entry name" value="HATPase_c"/>
    <property type="match status" value="1"/>
</dbReference>
<dbReference type="InterPro" id="IPR013656">
    <property type="entry name" value="PAS_4"/>
</dbReference>
<dbReference type="CDD" id="cd00082">
    <property type="entry name" value="HisKA"/>
    <property type="match status" value="1"/>
</dbReference>
<feature type="modified residue" description="4-aspartylphosphate" evidence="6">
    <location>
        <position position="932"/>
    </location>
</feature>
<evidence type="ECO:0000256" key="2">
    <source>
        <dbReference type="ARBA" id="ARBA00012438"/>
    </source>
</evidence>
<evidence type="ECO:0000256" key="4">
    <source>
        <dbReference type="ARBA" id="ARBA00022679"/>
    </source>
</evidence>
<evidence type="ECO:0000313" key="12">
    <source>
        <dbReference type="EMBL" id="MBB5273863.1"/>
    </source>
</evidence>
<dbReference type="PANTHER" id="PTHR43304:SF1">
    <property type="entry name" value="PAC DOMAIN-CONTAINING PROTEIN"/>
    <property type="match status" value="1"/>
</dbReference>
<evidence type="ECO:0000256" key="1">
    <source>
        <dbReference type="ARBA" id="ARBA00000085"/>
    </source>
</evidence>
<accession>A0A7W8HMK2</accession>
<dbReference type="SMART" id="SM00091">
    <property type="entry name" value="PAS"/>
    <property type="match status" value="3"/>
</dbReference>
<dbReference type="SUPFAM" id="SSF55874">
    <property type="entry name" value="ATPase domain of HSP90 chaperone/DNA topoisomerase II/histidine kinase"/>
    <property type="match status" value="1"/>
</dbReference>
<comment type="caution">
    <text evidence="12">The sequence shown here is derived from an EMBL/GenBank/DDBJ whole genome shotgun (WGS) entry which is preliminary data.</text>
</comment>
<dbReference type="EMBL" id="JACHGB010000009">
    <property type="protein sequence ID" value="MBB5273863.1"/>
    <property type="molecule type" value="Genomic_DNA"/>
</dbReference>
<dbReference type="Pfam" id="PF00512">
    <property type="entry name" value="HisKA"/>
    <property type="match status" value="1"/>
</dbReference>
<feature type="domain" description="PAC" evidence="11">
    <location>
        <begin position="201"/>
        <end position="253"/>
    </location>
</feature>
<evidence type="ECO:0000259" key="8">
    <source>
        <dbReference type="PROSITE" id="PS50109"/>
    </source>
</evidence>
<dbReference type="SUPFAM" id="SSF52172">
    <property type="entry name" value="CheY-like"/>
    <property type="match status" value="1"/>
</dbReference>
<keyword evidence="7" id="KW-0812">Transmembrane</keyword>
<feature type="domain" description="PAC" evidence="11">
    <location>
        <begin position="574"/>
        <end position="626"/>
    </location>
</feature>
<sequence>MRADRTLWYVLTAVCLLGVFAADTLTPLGFAHGTLHMPVVLLAALSRNKRFVLWSAAGAVALTVAGGLLSPAAHAGIAMADVVANRVLSILAIAISAGLAVRVLRHIEELRGSREALAESGQSLRHQLLLVQAANRVAHLGSWAASVPDLEITWSDETCRIYGVPPGTQPTLADAIERYMPESQARLWAAFEACVREGTPFDEEAQLSGQGGRAIWVRAMGQAVRGPDGAIVRVEGALQDLSLEKHEEAFAYQSRRWFRDLADAMPQIVWTASPSGVVDYSSRAFYDYIGSLGEGEPPRARWRLAVHPDDREAMRQAWMRSLASEAPYRVEYRLRRADGAWRWHLSRGQPIRDEAGAVIKWYGTTTDVDETTRLQQEASRAADRLSTTLDSIGDGFFSLDREWRLRFVNRRAERLMQRPREAVAGTVIWETWPELLGTRVESVFRESLTQGRAMEFEEQVALSGRWYEVRVYPGDEGLAVYFHDVTRRREAQEQGRLHEERFANVARAIADAIWDWDLGADTVWWSEGMERLFGYAGGEAAGGGRPWPDRLHPDDRERVLDGLRRLAEGQESHWQAEYRFLRSDGSVARVAHRGFVIRDEQGRALRIVGGMTDVSERIALEQRLEESQRLESMGQLTGGVAHDFNNLLTVILGNAELLGEELAGDTRLRALAEMISGAAQRGAELTQRLLAFARRQALEPQATDVDRLVAGMQGLLHRTLGEDIELVLEPAEDAWPALVDPSQLEGALLNLCLNARDAMPAGGRLAIGTANVRIDPAYAARHGDVEPGRYLEVRVSDIGAGISPQDLPRVFEPFFTTKDKDKGTGLGLSMVYGFVRQSRGHVSIESAPGQGTVVKMYLPRAEPEAPQAASAEAKPVRAVEETVLLVEDDELVRGFGQEQLAAMGYRVLAAGNGAQALEVLRRGEPVDLLFTDVVMPGGLTGRELAEEAAKMRPGLKVLYTSGYAENAIVHDGRLDPGVQLLRKPYRRADLARKVRLALDS</sequence>
<dbReference type="Pfam" id="PF00072">
    <property type="entry name" value="Response_reg"/>
    <property type="match status" value="1"/>
</dbReference>
<keyword evidence="3 6" id="KW-0597">Phosphoprotein</keyword>
<evidence type="ECO:0000256" key="5">
    <source>
        <dbReference type="ARBA" id="ARBA00022777"/>
    </source>
</evidence>
<dbReference type="NCBIfam" id="TIGR00229">
    <property type="entry name" value="sensory_box"/>
    <property type="match status" value="3"/>
</dbReference>
<dbReference type="Proteomes" id="UP000532440">
    <property type="component" value="Unassembled WGS sequence"/>
</dbReference>
<dbReference type="CDD" id="cd00130">
    <property type="entry name" value="PAS"/>
    <property type="match status" value="3"/>
</dbReference>
<evidence type="ECO:0000256" key="3">
    <source>
        <dbReference type="ARBA" id="ARBA00022553"/>
    </source>
</evidence>
<protein>
    <recommendedName>
        <fullName evidence="2">histidine kinase</fullName>
        <ecNumber evidence="2">2.7.13.3</ecNumber>
    </recommendedName>
</protein>
<dbReference type="InterPro" id="IPR003594">
    <property type="entry name" value="HATPase_dom"/>
</dbReference>
<evidence type="ECO:0000259" key="9">
    <source>
        <dbReference type="PROSITE" id="PS50110"/>
    </source>
</evidence>
<dbReference type="RefSeq" id="WP_183970721.1">
    <property type="nucleotide sequence ID" value="NZ_BAABEW010000005.1"/>
</dbReference>
<dbReference type="InterPro" id="IPR036097">
    <property type="entry name" value="HisK_dim/P_sf"/>
</dbReference>
<dbReference type="SMART" id="SM00086">
    <property type="entry name" value="PAC"/>
    <property type="match status" value="3"/>
</dbReference>
<reference evidence="12 13" key="1">
    <citation type="submission" date="2020-08" db="EMBL/GenBank/DDBJ databases">
        <title>Genomic Encyclopedia of Type Strains, Phase IV (KMG-IV): sequencing the most valuable type-strain genomes for metagenomic binning, comparative biology and taxonomic classification.</title>
        <authorList>
            <person name="Goeker M."/>
        </authorList>
    </citation>
    <scope>NUCLEOTIDE SEQUENCE [LARGE SCALE GENOMIC DNA]</scope>
    <source>
        <strain evidence="12 13">DSM 29781</strain>
    </source>
</reference>
<dbReference type="InterPro" id="IPR013655">
    <property type="entry name" value="PAS_fold_3"/>
</dbReference>
<dbReference type="InterPro" id="IPR001610">
    <property type="entry name" value="PAC"/>
</dbReference>
<comment type="catalytic activity">
    <reaction evidence="1">
        <text>ATP + protein L-histidine = ADP + protein N-phospho-L-histidine.</text>
        <dbReference type="EC" id="2.7.13.3"/>
    </reaction>
</comment>
<name>A0A7W8HMK2_9BURK</name>
<dbReference type="InterPro" id="IPR000700">
    <property type="entry name" value="PAS-assoc_C"/>
</dbReference>
<dbReference type="InterPro" id="IPR036890">
    <property type="entry name" value="HATPase_C_sf"/>
</dbReference>
<feature type="domain" description="Histidine kinase" evidence="8">
    <location>
        <begin position="639"/>
        <end position="862"/>
    </location>
</feature>
<dbReference type="Pfam" id="PF02518">
    <property type="entry name" value="HATPase_c"/>
    <property type="match status" value="1"/>
</dbReference>
<organism evidence="12 13">
    <name type="scientific">Quisquiliibacterium transsilvanicum</name>
    <dbReference type="NCBI Taxonomy" id="1549638"/>
    <lineage>
        <taxon>Bacteria</taxon>
        <taxon>Pseudomonadati</taxon>
        <taxon>Pseudomonadota</taxon>
        <taxon>Betaproteobacteria</taxon>
        <taxon>Burkholderiales</taxon>
        <taxon>Burkholderiaceae</taxon>
        <taxon>Quisquiliibacterium</taxon>
    </lineage>
</organism>
<dbReference type="Gene3D" id="3.30.450.20">
    <property type="entry name" value="PAS domain"/>
    <property type="match status" value="4"/>
</dbReference>
<dbReference type="InterPro" id="IPR011006">
    <property type="entry name" value="CheY-like_superfamily"/>
</dbReference>
<keyword evidence="5" id="KW-0418">Kinase</keyword>
<dbReference type="Gene3D" id="1.10.287.130">
    <property type="match status" value="1"/>
</dbReference>
<evidence type="ECO:0000259" key="11">
    <source>
        <dbReference type="PROSITE" id="PS50113"/>
    </source>
</evidence>
<gene>
    <name evidence="12" type="ORF">HNQ70_003895</name>
</gene>
<dbReference type="GO" id="GO:0000155">
    <property type="term" value="F:phosphorelay sensor kinase activity"/>
    <property type="evidence" value="ECO:0007669"/>
    <property type="project" value="InterPro"/>
</dbReference>
<dbReference type="InterPro" id="IPR001789">
    <property type="entry name" value="Sig_transdc_resp-reg_receiver"/>
</dbReference>
<dbReference type="InterPro" id="IPR000014">
    <property type="entry name" value="PAS"/>
</dbReference>
<dbReference type="InterPro" id="IPR004358">
    <property type="entry name" value="Sig_transdc_His_kin-like_C"/>
</dbReference>
<dbReference type="InterPro" id="IPR005467">
    <property type="entry name" value="His_kinase_dom"/>
</dbReference>
<dbReference type="InterPro" id="IPR003661">
    <property type="entry name" value="HisK_dim/P_dom"/>
</dbReference>
<dbReference type="SUPFAM" id="SSF55785">
    <property type="entry name" value="PYP-like sensor domain (PAS domain)"/>
    <property type="match status" value="4"/>
</dbReference>
<feature type="domain" description="PAC" evidence="11">
    <location>
        <begin position="328"/>
        <end position="380"/>
    </location>
</feature>
<dbReference type="PANTHER" id="PTHR43304">
    <property type="entry name" value="PHYTOCHROME-LIKE PROTEIN CPH1"/>
    <property type="match status" value="1"/>
</dbReference>
<keyword evidence="7" id="KW-1133">Transmembrane helix</keyword>
<dbReference type="PROSITE" id="PS50113">
    <property type="entry name" value="PAC"/>
    <property type="match status" value="3"/>
</dbReference>
<dbReference type="EC" id="2.7.13.3" evidence="2"/>
<keyword evidence="7" id="KW-0472">Membrane</keyword>
<proteinExistence type="predicted"/>
<dbReference type="Gene3D" id="3.30.565.10">
    <property type="entry name" value="Histidine kinase-like ATPase, C-terminal domain"/>
    <property type="match status" value="1"/>
</dbReference>
<dbReference type="PROSITE" id="PS50109">
    <property type="entry name" value="HIS_KIN"/>
    <property type="match status" value="1"/>
</dbReference>
<dbReference type="InterPro" id="IPR052162">
    <property type="entry name" value="Sensor_kinase/Photoreceptor"/>
</dbReference>
<feature type="domain" description="Response regulatory" evidence="9">
    <location>
        <begin position="882"/>
        <end position="998"/>
    </location>
</feature>
<dbReference type="PRINTS" id="PR00344">
    <property type="entry name" value="BCTRLSENSOR"/>
</dbReference>
<evidence type="ECO:0000256" key="6">
    <source>
        <dbReference type="PROSITE-ProRule" id="PRU00169"/>
    </source>
</evidence>
<dbReference type="PROSITE" id="PS50112">
    <property type="entry name" value="PAS"/>
    <property type="match status" value="1"/>
</dbReference>
<dbReference type="SMART" id="SM00448">
    <property type="entry name" value="REC"/>
    <property type="match status" value="1"/>
</dbReference>